<dbReference type="InterPro" id="IPR059026">
    <property type="entry name" value="LpqB_N"/>
</dbReference>
<dbReference type="Pfam" id="PF10646">
    <property type="entry name" value="Germane"/>
    <property type="match status" value="1"/>
</dbReference>
<evidence type="ECO:0000313" key="4">
    <source>
        <dbReference type="Proteomes" id="UP000296469"/>
    </source>
</evidence>
<reference evidence="3 4" key="1">
    <citation type="submission" date="2019-04" db="EMBL/GenBank/DDBJ databases">
        <title>Isolation and identification of Cellulomonas shaoxiangyii sp. Nov. isolated from feces of the Tibetan antelopes (Pantholops hodgsonii) in the Qinghai-Tibet plateau of China.</title>
        <authorList>
            <person name="Tian Z."/>
        </authorList>
    </citation>
    <scope>NUCLEOTIDE SEQUENCE [LARGE SCALE GENOMIC DNA]</scope>
    <source>
        <strain evidence="3 4">Z28</strain>
    </source>
</reference>
<keyword evidence="4" id="KW-1185">Reference proteome</keyword>
<dbReference type="PROSITE" id="PS51257">
    <property type="entry name" value="PROKAR_LIPOPROTEIN"/>
    <property type="match status" value="1"/>
</dbReference>
<dbReference type="InterPro" id="IPR019606">
    <property type="entry name" value="GerMN"/>
</dbReference>
<name>A0A4P7SJ97_9CELL</name>
<sequence>MSAPRRVRAGLVAAACAAALAGCVALPTSGPVVAGDGQVNEPEGIVVLAQGPQADAGPADIVEGFLLAGAAEVTGDFVVAREFLAGDARSEWDPTAGATVARSVEFEATSETQVTVELDVVGKVDDGGRFAETSAAARESARFELVQDGDGDWRITHAPDGVIITPATMDQQYRAVTLWFLTPDADMLVPEVRWFPQRDRNLPTAVVKALLAGPSPWLRDAVSSAVPAGVELKPEAVLVEGGVAEVSLQPVGVVQEADRGLLLAQLEESLRPLGIASVQVRAGGVVLDGGAADVPTATGGELEVLAGGRVVSLTGSEPAPVDDVAAVEGAAPQGLARGRGDLRVALADPGTLVTVPAAGQPGEVLAAGAALAAPSVDRHGWVWTARTSTAGPLVATRPGAAPVDVTGDWLAGRTVDALRVSADGTRIAVVSSGPDGVSLDVAGVVRDESAAPLRLGAPVRAGARLAPTGAVVWVDDVTLAVLAEDEAGTVPHLVPVSGRSTPLPVVAGAAALAAGRGERTLHVVTADGELLRYDGRTWVTVPGATDVSGAAFPG</sequence>
<organism evidence="3 4">
    <name type="scientific">Cellulomonas shaoxiangyii</name>
    <dbReference type="NCBI Taxonomy" id="2566013"/>
    <lineage>
        <taxon>Bacteria</taxon>
        <taxon>Bacillati</taxon>
        <taxon>Actinomycetota</taxon>
        <taxon>Actinomycetes</taxon>
        <taxon>Micrococcales</taxon>
        <taxon>Cellulomonadaceae</taxon>
        <taxon>Cellulomonas</taxon>
    </lineage>
</organism>
<gene>
    <name evidence="3" type="ORF">E5225_05965</name>
</gene>
<protein>
    <recommendedName>
        <fullName evidence="2">GerMN domain-containing protein</fullName>
    </recommendedName>
</protein>
<evidence type="ECO:0000259" key="2">
    <source>
        <dbReference type="SMART" id="SM00909"/>
    </source>
</evidence>
<dbReference type="AlphaFoldDB" id="A0A4P7SJ97"/>
<dbReference type="EMBL" id="CP039291">
    <property type="protein sequence ID" value="QCB93166.1"/>
    <property type="molecule type" value="Genomic_DNA"/>
</dbReference>
<evidence type="ECO:0000313" key="3">
    <source>
        <dbReference type="EMBL" id="QCB93166.1"/>
    </source>
</evidence>
<keyword evidence="1" id="KW-0732">Signal</keyword>
<dbReference type="InterPro" id="IPR018910">
    <property type="entry name" value="LpqB_C"/>
</dbReference>
<accession>A0A4P7SJ97</accession>
<dbReference type="RefSeq" id="WP_135975636.1">
    <property type="nucleotide sequence ID" value="NZ_CP039291.1"/>
</dbReference>
<feature type="domain" description="GerMN" evidence="2">
    <location>
        <begin position="203"/>
        <end position="291"/>
    </location>
</feature>
<dbReference type="Pfam" id="PF10647">
    <property type="entry name" value="Gmad1"/>
    <property type="match status" value="1"/>
</dbReference>
<dbReference type="Pfam" id="PF25976">
    <property type="entry name" value="LpqB_N"/>
    <property type="match status" value="1"/>
</dbReference>
<dbReference type="Proteomes" id="UP000296469">
    <property type="component" value="Chromosome"/>
</dbReference>
<feature type="chain" id="PRO_5020723544" description="GerMN domain-containing protein" evidence="1">
    <location>
        <begin position="35"/>
        <end position="554"/>
    </location>
</feature>
<feature type="signal peptide" evidence="1">
    <location>
        <begin position="1"/>
        <end position="34"/>
    </location>
</feature>
<dbReference type="KEGG" id="celz:E5225_05965"/>
<proteinExistence type="predicted"/>
<evidence type="ECO:0000256" key="1">
    <source>
        <dbReference type="SAM" id="SignalP"/>
    </source>
</evidence>
<dbReference type="SMART" id="SM00909">
    <property type="entry name" value="Germane"/>
    <property type="match status" value="1"/>
</dbReference>
<dbReference type="OrthoDB" id="3226781at2"/>